<dbReference type="EMBL" id="CM001220">
    <property type="protein sequence ID" value="AES89059.1"/>
    <property type="molecule type" value="Genomic_DNA"/>
</dbReference>
<reference evidence="2" key="3">
    <citation type="submission" date="2015-04" db="UniProtKB">
        <authorList>
            <consortium name="EnsemblPlants"/>
        </authorList>
    </citation>
    <scope>IDENTIFICATION</scope>
    <source>
        <strain evidence="2">cv. Jemalong A17</strain>
    </source>
</reference>
<evidence type="ECO:0000313" key="1">
    <source>
        <dbReference type="EMBL" id="AES89059.1"/>
    </source>
</evidence>
<sequence>MSGLVDIWTNEMSKLREKEKEKCQIHSAISTNFTQHKFILIQPQLLCWEIRPTLWGFPALKSLKIGIFEVTSLSNIDVLRVARLLGRTQLI</sequence>
<dbReference type="HOGENOM" id="CLU_2430410_0_0_1"/>
<proteinExistence type="predicted"/>
<reference evidence="1 3" key="2">
    <citation type="journal article" date="2014" name="BMC Genomics">
        <title>An improved genome release (version Mt4.0) for the model legume Medicago truncatula.</title>
        <authorList>
            <person name="Tang H."/>
            <person name="Krishnakumar V."/>
            <person name="Bidwell S."/>
            <person name="Rosen B."/>
            <person name="Chan A."/>
            <person name="Zhou S."/>
            <person name="Gentzbittel L."/>
            <person name="Childs K.L."/>
            <person name="Yandell M."/>
            <person name="Gundlach H."/>
            <person name="Mayer K.F."/>
            <person name="Schwartz D.C."/>
            <person name="Town C.D."/>
        </authorList>
    </citation>
    <scope>GENOME REANNOTATION</scope>
    <source>
        <strain evidence="2 3">cv. Jemalong A17</strain>
    </source>
</reference>
<reference evidence="1 3" key="1">
    <citation type="journal article" date="2011" name="Nature">
        <title>The Medicago genome provides insight into the evolution of rhizobial symbioses.</title>
        <authorList>
            <person name="Young N.D."/>
            <person name="Debelle F."/>
            <person name="Oldroyd G.E."/>
            <person name="Geurts R."/>
            <person name="Cannon S.B."/>
            <person name="Udvardi M.K."/>
            <person name="Benedito V.A."/>
            <person name="Mayer K.F."/>
            <person name="Gouzy J."/>
            <person name="Schoof H."/>
            <person name="Van de Peer Y."/>
            <person name="Proost S."/>
            <person name="Cook D.R."/>
            <person name="Meyers B.C."/>
            <person name="Spannagl M."/>
            <person name="Cheung F."/>
            <person name="De Mita S."/>
            <person name="Krishnakumar V."/>
            <person name="Gundlach H."/>
            <person name="Zhou S."/>
            <person name="Mudge J."/>
            <person name="Bharti A.K."/>
            <person name="Murray J.D."/>
            <person name="Naoumkina M.A."/>
            <person name="Rosen B."/>
            <person name="Silverstein K.A."/>
            <person name="Tang H."/>
            <person name="Rombauts S."/>
            <person name="Zhao P.X."/>
            <person name="Zhou P."/>
            <person name="Barbe V."/>
            <person name="Bardou P."/>
            <person name="Bechner M."/>
            <person name="Bellec A."/>
            <person name="Berger A."/>
            <person name="Berges H."/>
            <person name="Bidwell S."/>
            <person name="Bisseling T."/>
            <person name="Choisne N."/>
            <person name="Couloux A."/>
            <person name="Denny R."/>
            <person name="Deshpande S."/>
            <person name="Dai X."/>
            <person name="Doyle J.J."/>
            <person name="Dudez A.M."/>
            <person name="Farmer A.D."/>
            <person name="Fouteau S."/>
            <person name="Franken C."/>
            <person name="Gibelin C."/>
            <person name="Gish J."/>
            <person name="Goldstein S."/>
            <person name="Gonzalez A.J."/>
            <person name="Green P.J."/>
            <person name="Hallab A."/>
            <person name="Hartog M."/>
            <person name="Hua A."/>
            <person name="Humphray S.J."/>
            <person name="Jeong D.H."/>
            <person name="Jing Y."/>
            <person name="Jocker A."/>
            <person name="Kenton S.M."/>
            <person name="Kim D.J."/>
            <person name="Klee K."/>
            <person name="Lai H."/>
            <person name="Lang C."/>
            <person name="Lin S."/>
            <person name="Macmil S.L."/>
            <person name="Magdelenat G."/>
            <person name="Matthews L."/>
            <person name="McCorrison J."/>
            <person name="Monaghan E.L."/>
            <person name="Mun J.H."/>
            <person name="Najar F.Z."/>
            <person name="Nicholson C."/>
            <person name="Noirot C."/>
            <person name="O'Bleness M."/>
            <person name="Paule C.R."/>
            <person name="Poulain J."/>
            <person name="Prion F."/>
            <person name="Qin B."/>
            <person name="Qu C."/>
            <person name="Retzel E.F."/>
            <person name="Riddle C."/>
            <person name="Sallet E."/>
            <person name="Samain S."/>
            <person name="Samson N."/>
            <person name="Sanders I."/>
            <person name="Saurat O."/>
            <person name="Scarpelli C."/>
            <person name="Schiex T."/>
            <person name="Segurens B."/>
            <person name="Severin A.J."/>
            <person name="Sherrier D.J."/>
            <person name="Shi R."/>
            <person name="Sims S."/>
            <person name="Singer S.R."/>
            <person name="Sinharoy S."/>
            <person name="Sterck L."/>
            <person name="Viollet A."/>
            <person name="Wang B.B."/>
            <person name="Wang K."/>
            <person name="Wang M."/>
            <person name="Wang X."/>
            <person name="Warfsmann J."/>
            <person name="Weissenbach J."/>
            <person name="White D.D."/>
            <person name="White J.D."/>
            <person name="Wiley G.B."/>
            <person name="Wincker P."/>
            <person name="Xing Y."/>
            <person name="Yang L."/>
            <person name="Yao Z."/>
            <person name="Ying F."/>
            <person name="Zhai J."/>
            <person name="Zhou L."/>
            <person name="Zuber A."/>
            <person name="Denarie J."/>
            <person name="Dixon R.A."/>
            <person name="May G.D."/>
            <person name="Schwartz D.C."/>
            <person name="Rogers J."/>
            <person name="Quetier F."/>
            <person name="Town C.D."/>
            <person name="Roe B.A."/>
        </authorList>
    </citation>
    <scope>NUCLEOTIDE SEQUENCE [LARGE SCALE GENOMIC DNA]</scope>
    <source>
        <strain evidence="1">A17</strain>
        <strain evidence="2 3">cv. Jemalong A17</strain>
    </source>
</reference>
<dbReference type="Proteomes" id="UP000002051">
    <property type="component" value="Chromosome 4"/>
</dbReference>
<gene>
    <name evidence="1" type="ordered locus">MTR_4g068570</name>
</gene>
<protein>
    <submittedName>
        <fullName evidence="1 2">Uncharacterized protein</fullName>
    </submittedName>
</protein>
<keyword evidence="3" id="KW-1185">Reference proteome</keyword>
<dbReference type="EnsemblPlants" id="AES89059">
    <property type="protein sequence ID" value="AES89059"/>
    <property type="gene ID" value="MTR_4g068570"/>
</dbReference>
<name>G7JF01_MEDTR</name>
<accession>G7JF01</accession>
<dbReference type="AlphaFoldDB" id="G7JF01"/>
<evidence type="ECO:0000313" key="2">
    <source>
        <dbReference type="EnsemblPlants" id="AES89059"/>
    </source>
</evidence>
<evidence type="ECO:0000313" key="3">
    <source>
        <dbReference type="Proteomes" id="UP000002051"/>
    </source>
</evidence>
<organism evidence="1 3">
    <name type="scientific">Medicago truncatula</name>
    <name type="common">Barrel medic</name>
    <name type="synonym">Medicago tribuloides</name>
    <dbReference type="NCBI Taxonomy" id="3880"/>
    <lineage>
        <taxon>Eukaryota</taxon>
        <taxon>Viridiplantae</taxon>
        <taxon>Streptophyta</taxon>
        <taxon>Embryophyta</taxon>
        <taxon>Tracheophyta</taxon>
        <taxon>Spermatophyta</taxon>
        <taxon>Magnoliopsida</taxon>
        <taxon>eudicotyledons</taxon>
        <taxon>Gunneridae</taxon>
        <taxon>Pentapetalae</taxon>
        <taxon>rosids</taxon>
        <taxon>fabids</taxon>
        <taxon>Fabales</taxon>
        <taxon>Fabaceae</taxon>
        <taxon>Papilionoideae</taxon>
        <taxon>50 kb inversion clade</taxon>
        <taxon>NPAAA clade</taxon>
        <taxon>Hologalegina</taxon>
        <taxon>IRL clade</taxon>
        <taxon>Trifolieae</taxon>
        <taxon>Medicago</taxon>
    </lineage>
</organism>
<dbReference type="PaxDb" id="3880-AES89059"/>